<evidence type="ECO:0008006" key="4">
    <source>
        <dbReference type="Google" id="ProtNLM"/>
    </source>
</evidence>
<proteinExistence type="predicted"/>
<protein>
    <recommendedName>
        <fullName evidence="4">G-protein coupled receptors family 1 profile domain-containing protein</fullName>
    </recommendedName>
</protein>
<dbReference type="AlphaFoldDB" id="A0AAV4ES46"/>
<evidence type="ECO:0000313" key="3">
    <source>
        <dbReference type="Proteomes" id="UP000762676"/>
    </source>
</evidence>
<name>A0AAV4ES46_9GAST</name>
<evidence type="ECO:0000313" key="2">
    <source>
        <dbReference type="EMBL" id="GFR62976.1"/>
    </source>
</evidence>
<dbReference type="Proteomes" id="UP000762676">
    <property type="component" value="Unassembled WGS sequence"/>
</dbReference>
<organism evidence="2 3">
    <name type="scientific">Elysia marginata</name>
    <dbReference type="NCBI Taxonomy" id="1093978"/>
    <lineage>
        <taxon>Eukaryota</taxon>
        <taxon>Metazoa</taxon>
        <taxon>Spiralia</taxon>
        <taxon>Lophotrochozoa</taxon>
        <taxon>Mollusca</taxon>
        <taxon>Gastropoda</taxon>
        <taxon>Heterobranchia</taxon>
        <taxon>Euthyneura</taxon>
        <taxon>Panpulmonata</taxon>
        <taxon>Sacoglossa</taxon>
        <taxon>Placobranchoidea</taxon>
        <taxon>Plakobranchidae</taxon>
        <taxon>Elysia</taxon>
    </lineage>
</organism>
<evidence type="ECO:0000256" key="1">
    <source>
        <dbReference type="SAM" id="Phobius"/>
    </source>
</evidence>
<sequence>MYSLAYAFTIPNTVQYWSYVLCFLFLTTVMVSLIVVWLWTILCAAGTRMGKGLVSLTALPTGPVWSCIATPPWVLPVCLYAVLAADVGPHQSCLLFLPPSGNSSSPKLSPLPPYV</sequence>
<keyword evidence="1" id="KW-0472">Membrane</keyword>
<feature type="transmembrane region" description="Helical" evidence="1">
    <location>
        <begin position="16"/>
        <end position="42"/>
    </location>
</feature>
<reference evidence="2 3" key="1">
    <citation type="journal article" date="2021" name="Elife">
        <title>Chloroplast acquisition without the gene transfer in kleptoplastic sea slugs, Plakobranchus ocellatus.</title>
        <authorList>
            <person name="Maeda T."/>
            <person name="Takahashi S."/>
            <person name="Yoshida T."/>
            <person name="Shimamura S."/>
            <person name="Takaki Y."/>
            <person name="Nagai Y."/>
            <person name="Toyoda A."/>
            <person name="Suzuki Y."/>
            <person name="Arimoto A."/>
            <person name="Ishii H."/>
            <person name="Satoh N."/>
            <person name="Nishiyama T."/>
            <person name="Hasebe M."/>
            <person name="Maruyama T."/>
            <person name="Minagawa J."/>
            <person name="Obokata J."/>
            <person name="Shigenobu S."/>
        </authorList>
    </citation>
    <scope>NUCLEOTIDE SEQUENCE [LARGE SCALE GENOMIC DNA]</scope>
</reference>
<keyword evidence="3" id="KW-1185">Reference proteome</keyword>
<dbReference type="EMBL" id="BMAT01000266">
    <property type="protein sequence ID" value="GFR62976.1"/>
    <property type="molecule type" value="Genomic_DNA"/>
</dbReference>
<comment type="caution">
    <text evidence="2">The sequence shown here is derived from an EMBL/GenBank/DDBJ whole genome shotgun (WGS) entry which is preliminary data.</text>
</comment>
<gene>
    <name evidence="2" type="ORF">ElyMa_000144100</name>
</gene>
<keyword evidence="1" id="KW-1133">Transmembrane helix</keyword>
<keyword evidence="1" id="KW-0812">Transmembrane</keyword>
<accession>A0AAV4ES46</accession>